<evidence type="ECO:0000313" key="6">
    <source>
        <dbReference type="Proteomes" id="UP000002866"/>
    </source>
</evidence>
<dbReference type="AlphaFoldDB" id="I2GXZ5"/>
<feature type="transmembrane region" description="Helical" evidence="2">
    <location>
        <begin position="242"/>
        <end position="263"/>
    </location>
</feature>
<sequence length="719" mass="82922">MSSHHGHHADPILPVNSSDVSITENYEEISFLPPNSRQVLRIALNLKYLIDKAIPIAYNEELVLCEHSRILNANVIRLTREACGGDPSDPHSLRKYESVLVFSLLKVANWYDDLSSQELHNSELYNLRSTVAQQLCKIIIEEEESENLYFMMLNMLLHRYTINENEVDSEPTNALELATDMHYTIVIGSSGFQRCLNWLWRGWIVQSRNDPTIFIKENSISSTLFSRHFTPERIKTPQYQNIIQLLFSVLFLLIYTIIVNTKTSDEIEPIDKIEAFLYFFTIGYILDEFFKFYYIGMAYLQFWNCFNDTLYLIIIVSMNLRIISIYWPMSPDSTYDNKQLDVISYRILACAAPFIWSRLLLYLESERFVGAMLVVLKHMMKESLIFFVLLGLIMIGFLQGFLGLDSADGKREITTSILSNLIITVLGSGSFDETFDNFAPPYAGILYYGYCFIVTTILLNILIALYSNAYQKVSDNSDDEYMALMSQKILRFIRAPDENVFVPPLNLIELFISKPVMKILMVPDQWYKNLTNFIMVIIYSPFLFYISIKEIKIAKRVQYNRIKKLPDDANEIDVAWDLTDGYLDNDSSLIGLAEESMASTSNSTTDVTENGATITRVSHAEESIIQATNLRNNIAIKIQREAEAADPKFGINKTKWYKGINKAIQPVEKGYENGWGWENYKLYESLEAKNKVTEKKIDELNKTIVQLTELIKELKIKKE</sequence>
<feature type="domain" description="YVC1 N-terminal linker helical" evidence="3">
    <location>
        <begin position="39"/>
        <end position="229"/>
    </location>
</feature>
<name>I2GXZ5_HENB6</name>
<dbReference type="GeneID" id="14494748"/>
<dbReference type="Proteomes" id="UP000002866">
    <property type="component" value="Chromosome 2"/>
</dbReference>
<keyword evidence="2" id="KW-1133">Transmembrane helix</keyword>
<dbReference type="InParanoid" id="I2GXZ5"/>
<evidence type="ECO:0000259" key="3">
    <source>
        <dbReference type="Pfam" id="PF23190"/>
    </source>
</evidence>
<gene>
    <name evidence="5" type="primary">TBLA0B01540</name>
    <name evidence="5" type="ORF">TBLA_0B01540</name>
</gene>
<evidence type="ECO:0000256" key="1">
    <source>
        <dbReference type="SAM" id="Coils"/>
    </source>
</evidence>
<feature type="coiled-coil region" evidence="1">
    <location>
        <begin position="683"/>
        <end position="717"/>
    </location>
</feature>
<feature type="domain" description="Calcium channel YVC1-like C-terminal transmembrane" evidence="4">
    <location>
        <begin position="248"/>
        <end position="563"/>
    </location>
</feature>
<evidence type="ECO:0008006" key="7">
    <source>
        <dbReference type="Google" id="ProtNLM"/>
    </source>
</evidence>
<feature type="transmembrane region" description="Helical" evidence="2">
    <location>
        <begin position="384"/>
        <end position="402"/>
    </location>
</feature>
<evidence type="ECO:0000259" key="4">
    <source>
        <dbReference type="Pfam" id="PF23317"/>
    </source>
</evidence>
<reference evidence="5 6" key="1">
    <citation type="journal article" date="2011" name="Proc. Natl. Acad. Sci. U.S.A.">
        <title>Evolutionary erosion of yeast sex chromosomes by mating-type switching accidents.</title>
        <authorList>
            <person name="Gordon J.L."/>
            <person name="Armisen D."/>
            <person name="Proux-Wera E."/>
            <person name="Oheigeartaigh S.S."/>
            <person name="Byrne K.P."/>
            <person name="Wolfe K.H."/>
        </authorList>
    </citation>
    <scope>NUCLEOTIDE SEQUENCE [LARGE SCALE GENOMIC DNA]</scope>
    <source>
        <strain evidence="6">ATCC 34711 / CBS 6284 / DSM 70876 / NBRC 10599 / NRRL Y-10934 / UCD 77-7</strain>
    </source>
</reference>
<accession>I2GXZ5</accession>
<dbReference type="InterPro" id="IPR056336">
    <property type="entry name" value="YVC1_C"/>
</dbReference>
<keyword evidence="2" id="KW-0472">Membrane</keyword>
<dbReference type="FunCoup" id="I2GXZ5">
    <property type="interactions" value="31"/>
</dbReference>
<proteinExistence type="predicted"/>
<dbReference type="InterPro" id="IPR056337">
    <property type="entry name" value="LHD_YVC1"/>
</dbReference>
<dbReference type="EMBL" id="HE806317">
    <property type="protein sequence ID" value="CCH58997.1"/>
    <property type="molecule type" value="Genomic_DNA"/>
</dbReference>
<feature type="transmembrane region" description="Helical" evidence="2">
    <location>
        <begin position="275"/>
        <end position="297"/>
    </location>
</feature>
<protein>
    <recommendedName>
        <fullName evidence="7">Ion transport domain-containing protein</fullName>
    </recommendedName>
</protein>
<keyword evidence="6" id="KW-1185">Reference proteome</keyword>
<evidence type="ECO:0000256" key="2">
    <source>
        <dbReference type="SAM" id="Phobius"/>
    </source>
</evidence>
<dbReference type="HOGENOM" id="CLU_014123_0_0_1"/>
<dbReference type="PANTHER" id="PTHR35859">
    <property type="entry name" value="NONSELECTIVE CATION CHANNEL PROTEIN"/>
    <property type="match status" value="1"/>
</dbReference>
<dbReference type="PANTHER" id="PTHR35859:SF1">
    <property type="entry name" value="NONSELECTIVE CATION CHANNEL PROTEIN"/>
    <property type="match status" value="1"/>
</dbReference>
<feature type="transmembrane region" description="Helical" evidence="2">
    <location>
        <begin position="445"/>
        <end position="466"/>
    </location>
</feature>
<feature type="transmembrane region" description="Helical" evidence="2">
    <location>
        <begin position="530"/>
        <end position="548"/>
    </location>
</feature>
<dbReference type="Pfam" id="PF23190">
    <property type="entry name" value="LHD_TRPY1"/>
    <property type="match status" value="1"/>
</dbReference>
<dbReference type="eggNOG" id="ENOG502QTER">
    <property type="taxonomic scope" value="Eukaryota"/>
</dbReference>
<dbReference type="OMA" id="YQKCIKY"/>
<dbReference type="InterPro" id="IPR052971">
    <property type="entry name" value="TRP_calcium_channel"/>
</dbReference>
<dbReference type="Pfam" id="PF23317">
    <property type="entry name" value="YVC1_C"/>
    <property type="match status" value="1"/>
</dbReference>
<evidence type="ECO:0000313" key="5">
    <source>
        <dbReference type="EMBL" id="CCH58997.1"/>
    </source>
</evidence>
<feature type="transmembrane region" description="Helical" evidence="2">
    <location>
        <begin position="343"/>
        <end position="363"/>
    </location>
</feature>
<dbReference type="STRING" id="1071380.I2GXZ5"/>
<dbReference type="KEGG" id="tbl:TBLA_0B01540"/>
<keyword evidence="1" id="KW-0175">Coiled coil</keyword>
<dbReference type="RefSeq" id="XP_004178516.1">
    <property type="nucleotide sequence ID" value="XM_004178468.1"/>
</dbReference>
<dbReference type="OrthoDB" id="301415at2759"/>
<keyword evidence="2" id="KW-0812">Transmembrane</keyword>
<feature type="transmembrane region" description="Helical" evidence="2">
    <location>
        <begin position="309"/>
        <end position="327"/>
    </location>
</feature>
<organism evidence="5 6">
    <name type="scientific">Henningerozyma blattae (strain ATCC 34711 / CBS 6284 / DSM 70876 / NBRC 10599 / NRRL Y-10934 / UCD 77-7)</name>
    <name type="common">Yeast</name>
    <name type="synonym">Tetrapisispora blattae</name>
    <dbReference type="NCBI Taxonomy" id="1071380"/>
    <lineage>
        <taxon>Eukaryota</taxon>
        <taxon>Fungi</taxon>
        <taxon>Dikarya</taxon>
        <taxon>Ascomycota</taxon>
        <taxon>Saccharomycotina</taxon>
        <taxon>Saccharomycetes</taxon>
        <taxon>Saccharomycetales</taxon>
        <taxon>Saccharomycetaceae</taxon>
        <taxon>Henningerozyma</taxon>
    </lineage>
</organism>